<evidence type="ECO:0000313" key="3">
    <source>
        <dbReference type="Proteomes" id="UP000663844"/>
    </source>
</evidence>
<evidence type="ECO:0000313" key="1">
    <source>
        <dbReference type="EMBL" id="CAF1117529.1"/>
    </source>
</evidence>
<dbReference type="AlphaFoldDB" id="A0A819AJ03"/>
<dbReference type="Proteomes" id="UP000663844">
    <property type="component" value="Unassembled WGS sequence"/>
</dbReference>
<dbReference type="EMBL" id="CAJOAZ010001248">
    <property type="protein sequence ID" value="CAF3788482.1"/>
    <property type="molecule type" value="Genomic_DNA"/>
</dbReference>
<proteinExistence type="predicted"/>
<dbReference type="EMBL" id="CAJNOG010000252">
    <property type="protein sequence ID" value="CAF1117529.1"/>
    <property type="molecule type" value="Genomic_DNA"/>
</dbReference>
<name>A0A819AJ03_9BILA</name>
<reference evidence="2" key="1">
    <citation type="submission" date="2021-02" db="EMBL/GenBank/DDBJ databases">
        <authorList>
            <person name="Nowell W R."/>
        </authorList>
    </citation>
    <scope>NUCLEOTIDE SEQUENCE</scope>
</reference>
<evidence type="ECO:0000313" key="2">
    <source>
        <dbReference type="EMBL" id="CAF3788482.1"/>
    </source>
</evidence>
<protein>
    <submittedName>
        <fullName evidence="2">Uncharacterized protein</fullName>
    </submittedName>
</protein>
<organism evidence="2 3">
    <name type="scientific">Adineta steineri</name>
    <dbReference type="NCBI Taxonomy" id="433720"/>
    <lineage>
        <taxon>Eukaryota</taxon>
        <taxon>Metazoa</taxon>
        <taxon>Spiralia</taxon>
        <taxon>Gnathifera</taxon>
        <taxon>Rotifera</taxon>
        <taxon>Eurotatoria</taxon>
        <taxon>Bdelloidea</taxon>
        <taxon>Adinetida</taxon>
        <taxon>Adinetidae</taxon>
        <taxon>Adineta</taxon>
    </lineage>
</organism>
<accession>A0A819AJ03</accession>
<comment type="caution">
    <text evidence="2">The sequence shown here is derived from an EMBL/GenBank/DDBJ whole genome shotgun (WGS) entry which is preliminary data.</text>
</comment>
<dbReference type="SUPFAM" id="SSF54403">
    <property type="entry name" value="Cystatin/monellin"/>
    <property type="match status" value="1"/>
</dbReference>
<sequence length="119" mass="13870">MEATPILETIPPPVLHKIPLCGGLSDATEISEQDKAFFEEFRDIIEQKLREQFDIPKDYKIEPTQVQSQVVCGSNYYFHVRLPNNKFAHVRVFKPLKVYELQHTDRSARVTVEKETHDD</sequence>
<dbReference type="InterPro" id="IPR046350">
    <property type="entry name" value="Cystatin_sf"/>
</dbReference>
<dbReference type="Gene3D" id="3.10.450.10">
    <property type="match status" value="1"/>
</dbReference>
<gene>
    <name evidence="1" type="ORF">JYZ213_LOCUS22289</name>
    <name evidence="2" type="ORF">OXD698_LOCUS17533</name>
</gene>
<dbReference type="Proteomes" id="UP000663845">
    <property type="component" value="Unassembled WGS sequence"/>
</dbReference>